<protein>
    <submittedName>
        <fullName evidence="3">Uncharacterized protein</fullName>
    </submittedName>
</protein>
<accession>A0A914UPX1</accession>
<keyword evidence="2" id="KW-1185">Reference proteome</keyword>
<dbReference type="Proteomes" id="UP000887566">
    <property type="component" value="Unplaced"/>
</dbReference>
<evidence type="ECO:0000313" key="2">
    <source>
        <dbReference type="Proteomes" id="UP000887566"/>
    </source>
</evidence>
<dbReference type="WBParaSite" id="PSAMB.scaffold1159size35116.g11384.t1">
    <property type="protein sequence ID" value="PSAMB.scaffold1159size35116.g11384.t1"/>
    <property type="gene ID" value="PSAMB.scaffold1159size35116.g11384"/>
</dbReference>
<evidence type="ECO:0000256" key="1">
    <source>
        <dbReference type="SAM" id="Phobius"/>
    </source>
</evidence>
<proteinExistence type="predicted"/>
<evidence type="ECO:0000313" key="3">
    <source>
        <dbReference type="WBParaSite" id="PSAMB.scaffold1159size35116.g11384.t1"/>
    </source>
</evidence>
<sequence length="132" mass="14323">MRWLATVAAIVVAPMRLRPATHWPLSGLALSSPSAAVSLTESCIPLESLFCRPRPHRFVGAPPRSGTALHHCNRLLQLARAHSLHVIVVVRLVVVVVVVVTVLFVLLRRRAASANFSPDKDGRIPTLALAHP</sequence>
<keyword evidence="1" id="KW-0472">Membrane</keyword>
<name>A0A914UPX1_9BILA</name>
<organism evidence="2 3">
    <name type="scientific">Plectus sambesii</name>
    <dbReference type="NCBI Taxonomy" id="2011161"/>
    <lineage>
        <taxon>Eukaryota</taxon>
        <taxon>Metazoa</taxon>
        <taxon>Ecdysozoa</taxon>
        <taxon>Nematoda</taxon>
        <taxon>Chromadorea</taxon>
        <taxon>Plectida</taxon>
        <taxon>Plectina</taxon>
        <taxon>Plectoidea</taxon>
        <taxon>Plectidae</taxon>
        <taxon>Plectus</taxon>
    </lineage>
</organism>
<dbReference type="AlphaFoldDB" id="A0A914UPX1"/>
<keyword evidence="1" id="KW-1133">Transmembrane helix</keyword>
<feature type="transmembrane region" description="Helical" evidence="1">
    <location>
        <begin position="84"/>
        <end position="107"/>
    </location>
</feature>
<keyword evidence="1" id="KW-0812">Transmembrane</keyword>
<reference evidence="3" key="1">
    <citation type="submission" date="2022-11" db="UniProtKB">
        <authorList>
            <consortium name="WormBaseParasite"/>
        </authorList>
    </citation>
    <scope>IDENTIFICATION</scope>
</reference>